<protein>
    <recommendedName>
        <fullName evidence="4">tRNA:m(4)X modification enzyme TRM13</fullName>
    </recommendedName>
</protein>
<dbReference type="Proteomes" id="UP000626109">
    <property type="component" value="Unassembled WGS sequence"/>
</dbReference>
<dbReference type="PANTHER" id="PTHR36971">
    <property type="entry name" value="UNNAMED PRODUCT"/>
    <property type="match status" value="1"/>
</dbReference>
<accession>A0A813JEE0</accession>
<organism evidence="2 3">
    <name type="scientific">Polarella glacialis</name>
    <name type="common">Dinoflagellate</name>
    <dbReference type="NCBI Taxonomy" id="89957"/>
    <lineage>
        <taxon>Eukaryota</taxon>
        <taxon>Sar</taxon>
        <taxon>Alveolata</taxon>
        <taxon>Dinophyceae</taxon>
        <taxon>Suessiales</taxon>
        <taxon>Suessiaceae</taxon>
        <taxon>Polarella</taxon>
    </lineage>
</organism>
<comment type="caution">
    <text evidence="2">The sequence shown here is derived from an EMBL/GenBank/DDBJ whole genome shotgun (WGS) entry which is preliminary data.</text>
</comment>
<evidence type="ECO:0000313" key="2">
    <source>
        <dbReference type="EMBL" id="CAE8674882.1"/>
    </source>
</evidence>
<feature type="compositionally biased region" description="Low complexity" evidence="1">
    <location>
        <begin position="64"/>
        <end position="92"/>
    </location>
</feature>
<evidence type="ECO:0008006" key="4">
    <source>
        <dbReference type="Google" id="ProtNLM"/>
    </source>
</evidence>
<evidence type="ECO:0000313" key="3">
    <source>
        <dbReference type="Proteomes" id="UP000626109"/>
    </source>
</evidence>
<reference evidence="2" key="1">
    <citation type="submission" date="2021-02" db="EMBL/GenBank/DDBJ databases">
        <authorList>
            <person name="Dougan E. K."/>
            <person name="Rhodes N."/>
            <person name="Thang M."/>
            <person name="Chan C."/>
        </authorList>
    </citation>
    <scope>NUCLEOTIDE SEQUENCE</scope>
</reference>
<dbReference type="AlphaFoldDB" id="A0A813JEE0"/>
<gene>
    <name evidence="2" type="ORF">PGLA2088_LOCUS19152</name>
</gene>
<evidence type="ECO:0000256" key="1">
    <source>
        <dbReference type="SAM" id="MobiDB-lite"/>
    </source>
</evidence>
<sequence>MPGAAMARASCSQAHSAGLLGLGSGVPPVATEQLAKVLDVAAGRGELSRQLRAQLALEKKKNNNDNNDNSDDSSNNNNSNNNNNNNNNDNNDNNDNGSCLSCVLVEPEPPAGCGCKQQPEAGMLWLEEPFDARRFPRAHRELLRGCSLVLGFHPDEATEPIVDCALRLRKPFAVVPCCVYPSLSPSELLRLYGKSVSSYEDFVAHLKAKSPRIQSAQLDCDGRNQVLYAL</sequence>
<proteinExistence type="predicted"/>
<name>A0A813JEE0_POLGL</name>
<dbReference type="EMBL" id="CAJNNW010024936">
    <property type="protein sequence ID" value="CAE8674882.1"/>
    <property type="molecule type" value="Genomic_DNA"/>
</dbReference>
<feature type="region of interest" description="Disordered" evidence="1">
    <location>
        <begin position="58"/>
        <end position="92"/>
    </location>
</feature>
<dbReference type="PANTHER" id="PTHR36971:SF1">
    <property type="entry name" value="METHYLTRANSFERASE DOMAIN-CONTAINING PROTEIN"/>
    <property type="match status" value="1"/>
</dbReference>